<evidence type="ECO:0000259" key="7">
    <source>
        <dbReference type="PROSITE" id="PS51900"/>
    </source>
</evidence>
<gene>
    <name evidence="8" type="ORF">EEL30_18385</name>
</gene>
<evidence type="ECO:0000256" key="2">
    <source>
        <dbReference type="ARBA" id="ARBA00022908"/>
    </source>
</evidence>
<dbReference type="InterPro" id="IPR002104">
    <property type="entry name" value="Integrase_catalytic"/>
</dbReference>
<dbReference type="EMBL" id="CP033464">
    <property type="protein sequence ID" value="QDX94080.1"/>
    <property type="molecule type" value="Genomic_DNA"/>
</dbReference>
<evidence type="ECO:0000313" key="8">
    <source>
        <dbReference type="EMBL" id="QDX94080.1"/>
    </source>
</evidence>
<feature type="domain" description="Core-binding (CB)" evidence="7">
    <location>
        <begin position="26"/>
        <end position="120"/>
    </location>
</feature>
<dbReference type="GO" id="GO:0006310">
    <property type="term" value="P:DNA recombination"/>
    <property type="evidence" value="ECO:0007669"/>
    <property type="project" value="UniProtKB-KW"/>
</dbReference>
<dbReference type="InterPro" id="IPR010998">
    <property type="entry name" value="Integrase_recombinase_N"/>
</dbReference>
<evidence type="ECO:0000256" key="1">
    <source>
        <dbReference type="ARBA" id="ARBA00008857"/>
    </source>
</evidence>
<dbReference type="InterPro" id="IPR044068">
    <property type="entry name" value="CB"/>
</dbReference>
<dbReference type="Gene3D" id="1.10.150.130">
    <property type="match status" value="1"/>
</dbReference>
<feature type="domain" description="Tyr recombinase" evidence="6">
    <location>
        <begin position="170"/>
        <end position="361"/>
    </location>
</feature>
<dbReference type="SUPFAM" id="SSF56349">
    <property type="entry name" value="DNA breaking-rejoining enzymes"/>
    <property type="match status" value="1"/>
</dbReference>
<dbReference type="PROSITE" id="PS51900">
    <property type="entry name" value="CB"/>
    <property type="match status" value="1"/>
</dbReference>
<comment type="similarity">
    <text evidence="1">Belongs to the 'phage' integrase family.</text>
</comment>
<keyword evidence="4" id="KW-0233">DNA recombination</keyword>
<organism evidence="8 9">
    <name type="scientific">Brevibacillus laterosporus</name>
    <name type="common">Bacillus laterosporus</name>
    <dbReference type="NCBI Taxonomy" id="1465"/>
    <lineage>
        <taxon>Bacteria</taxon>
        <taxon>Bacillati</taxon>
        <taxon>Bacillota</taxon>
        <taxon>Bacilli</taxon>
        <taxon>Bacillales</taxon>
        <taxon>Paenibacillaceae</taxon>
        <taxon>Brevibacillus</taxon>
    </lineage>
</organism>
<accession>A0A518VAR7</accession>
<evidence type="ECO:0000256" key="5">
    <source>
        <dbReference type="PROSITE-ProRule" id="PRU01248"/>
    </source>
</evidence>
<dbReference type="Gene3D" id="1.10.443.10">
    <property type="entry name" value="Intergrase catalytic core"/>
    <property type="match status" value="1"/>
</dbReference>
<keyword evidence="2" id="KW-0229">DNA integration</keyword>
<dbReference type="PANTHER" id="PTHR30349">
    <property type="entry name" value="PHAGE INTEGRASE-RELATED"/>
    <property type="match status" value="1"/>
</dbReference>
<reference evidence="8 9" key="1">
    <citation type="submission" date="2018-11" db="EMBL/GenBank/DDBJ databases">
        <title>Phylogenetic determinants of toxin gene distribution in genomes of Brevibacillus laterosporus.</title>
        <authorList>
            <person name="Glare T.R."/>
            <person name="Durrant A."/>
            <person name="Berry C."/>
            <person name="Palma L."/>
            <person name="Ormskirk M."/>
            <person name="Cox M.O."/>
        </authorList>
    </citation>
    <scope>NUCLEOTIDE SEQUENCE [LARGE SCALE GENOMIC DNA]</scope>
    <source>
        <strain evidence="8 9">1821L</strain>
    </source>
</reference>
<keyword evidence="3 5" id="KW-0238">DNA-binding</keyword>
<sequence length="373" mass="44616">MRVQEVILENNNKRYILLDQEGLPVMPVMRYIKYLDKTGKSPNTQKTYCYSLKHFFTYLEETNKDYKFIRLEDLIEFVGWLRSPYESSKVTPLQQEKSKRREKTINLTITVVANFYDYLYRNEVVQNDMMEKLMKQVFTGGNSRYKSFLHHVNKDKPSIRNILKLKEPRKRVDTLRKEQVQQVLQATTNIRDKFLIQLLFETGLRIGEALALFMEDFVFDHQKGHRIRLVDRGELENGAMLKTGEREIYVSQSLMDLYDDYLYEVIDELDLDSNFTFVKLRGKDIGKPMEYWNVESLFKRLRKKTGLNLHPHLFRHTHATIFYQKTKDIKQVQERLGHAQIQTTMNLYLHPSEEEIREDWEKAQSEFNLSKLE</sequence>
<evidence type="ECO:0000256" key="4">
    <source>
        <dbReference type="ARBA" id="ARBA00023172"/>
    </source>
</evidence>
<dbReference type="InterPro" id="IPR004107">
    <property type="entry name" value="Integrase_SAM-like_N"/>
</dbReference>
<proteinExistence type="inferred from homology"/>
<protein>
    <submittedName>
        <fullName evidence="8">Transposase</fullName>
    </submittedName>
</protein>
<dbReference type="InterPro" id="IPR050090">
    <property type="entry name" value="Tyrosine_recombinase_XerCD"/>
</dbReference>
<evidence type="ECO:0000313" key="9">
    <source>
        <dbReference type="Proteomes" id="UP000319432"/>
    </source>
</evidence>
<dbReference type="Proteomes" id="UP000319432">
    <property type="component" value="Chromosome"/>
</dbReference>
<dbReference type="PANTHER" id="PTHR30349:SF41">
    <property type="entry name" value="INTEGRASE_RECOMBINASE PROTEIN MJ0367-RELATED"/>
    <property type="match status" value="1"/>
</dbReference>
<evidence type="ECO:0000256" key="3">
    <source>
        <dbReference type="ARBA" id="ARBA00023125"/>
    </source>
</evidence>
<dbReference type="GO" id="GO:0003677">
    <property type="term" value="F:DNA binding"/>
    <property type="evidence" value="ECO:0007669"/>
    <property type="project" value="UniProtKB-UniRule"/>
</dbReference>
<dbReference type="Pfam" id="PF00589">
    <property type="entry name" value="Phage_integrase"/>
    <property type="match status" value="1"/>
</dbReference>
<dbReference type="PROSITE" id="PS51898">
    <property type="entry name" value="TYR_RECOMBINASE"/>
    <property type="match status" value="1"/>
</dbReference>
<evidence type="ECO:0000259" key="6">
    <source>
        <dbReference type="PROSITE" id="PS51898"/>
    </source>
</evidence>
<dbReference type="InterPro" id="IPR011010">
    <property type="entry name" value="DNA_brk_join_enz"/>
</dbReference>
<dbReference type="OrthoDB" id="9803188at2"/>
<dbReference type="AlphaFoldDB" id="A0A518VAR7"/>
<dbReference type="Pfam" id="PF02899">
    <property type="entry name" value="Phage_int_SAM_1"/>
    <property type="match status" value="1"/>
</dbReference>
<dbReference type="InterPro" id="IPR013762">
    <property type="entry name" value="Integrase-like_cat_sf"/>
</dbReference>
<keyword evidence="9" id="KW-1185">Reference proteome</keyword>
<name>A0A518VAR7_BRELA</name>
<dbReference type="GO" id="GO:0015074">
    <property type="term" value="P:DNA integration"/>
    <property type="evidence" value="ECO:0007669"/>
    <property type="project" value="UniProtKB-KW"/>
</dbReference>